<dbReference type="Proteomes" id="UP000790580">
    <property type="component" value="Unassembled WGS sequence"/>
</dbReference>
<dbReference type="InterPro" id="IPR025369">
    <property type="entry name" value="DUF4274"/>
</dbReference>
<dbReference type="EMBL" id="JAHQCR010000080">
    <property type="protein sequence ID" value="MBU9723509.1"/>
    <property type="molecule type" value="Genomic_DNA"/>
</dbReference>
<sequence length="152" mass="17796">MNKKEDINYLEQLLYNSDKDFIVTQLKDTDNSLLLHYFAANYNWNSGFDVPQVILENTACDLGTGLLMFYYADGYRLLEKPDEVLSTSLEDWKNFLSKVYYKLTKLEFQSRNISFDPQLTKIQKYKLKKNNPELPHILISKSPGEEVDIPKI</sequence>
<evidence type="ECO:0000259" key="1">
    <source>
        <dbReference type="Pfam" id="PF14096"/>
    </source>
</evidence>
<evidence type="ECO:0000313" key="3">
    <source>
        <dbReference type="Proteomes" id="UP000790580"/>
    </source>
</evidence>
<organism evidence="2 3">
    <name type="scientific">Evansella alkalicola</name>
    <dbReference type="NCBI Taxonomy" id="745819"/>
    <lineage>
        <taxon>Bacteria</taxon>
        <taxon>Bacillati</taxon>
        <taxon>Bacillota</taxon>
        <taxon>Bacilli</taxon>
        <taxon>Bacillales</taxon>
        <taxon>Bacillaceae</taxon>
        <taxon>Evansella</taxon>
    </lineage>
</organism>
<evidence type="ECO:0000313" key="2">
    <source>
        <dbReference type="EMBL" id="MBU9723509.1"/>
    </source>
</evidence>
<dbReference type="RefSeq" id="WP_088076821.1">
    <property type="nucleotide sequence ID" value="NZ_JAHQCR010000080.1"/>
</dbReference>
<comment type="caution">
    <text evidence="2">The sequence shown here is derived from an EMBL/GenBank/DDBJ whole genome shotgun (WGS) entry which is preliminary data.</text>
</comment>
<protein>
    <submittedName>
        <fullName evidence="2">DUF4274 domain-containing protein</fullName>
    </submittedName>
</protein>
<accession>A0ABS6K0P7</accession>
<proteinExistence type="predicted"/>
<reference evidence="2 3" key="1">
    <citation type="submission" date="2021-06" db="EMBL/GenBank/DDBJ databases">
        <title>Bacillus sp. RD4P76, an endophyte from a halophyte.</title>
        <authorList>
            <person name="Sun J.-Q."/>
        </authorList>
    </citation>
    <scope>NUCLEOTIDE SEQUENCE [LARGE SCALE GENOMIC DNA]</scope>
    <source>
        <strain evidence="2 3">JCM 17098</strain>
    </source>
</reference>
<dbReference type="Pfam" id="PF14096">
    <property type="entry name" value="DUF4274"/>
    <property type="match status" value="1"/>
</dbReference>
<feature type="domain" description="DUF4274" evidence="1">
    <location>
        <begin position="31"/>
        <end position="103"/>
    </location>
</feature>
<gene>
    <name evidence="2" type="ORF">KS407_19000</name>
</gene>
<keyword evidence="3" id="KW-1185">Reference proteome</keyword>
<name>A0ABS6K0P7_9BACI</name>